<organism evidence="1 2">
    <name type="scientific">Clostridium manihotivorum</name>
    <dbReference type="NCBI Taxonomy" id="2320868"/>
    <lineage>
        <taxon>Bacteria</taxon>
        <taxon>Bacillati</taxon>
        <taxon>Bacillota</taxon>
        <taxon>Clostridia</taxon>
        <taxon>Eubacteriales</taxon>
        <taxon>Clostridiaceae</taxon>
        <taxon>Clostridium</taxon>
    </lineage>
</organism>
<keyword evidence="2" id="KW-1185">Reference proteome</keyword>
<dbReference type="AlphaFoldDB" id="A0A3R5VBY0"/>
<gene>
    <name evidence="1" type="ORF">C1I91_26530</name>
</gene>
<evidence type="ECO:0000313" key="2">
    <source>
        <dbReference type="Proteomes" id="UP000286268"/>
    </source>
</evidence>
<name>A0A3R5VBY0_9CLOT</name>
<reference evidence="1 2" key="1">
    <citation type="submission" date="2018-01" db="EMBL/GenBank/DDBJ databases">
        <title>Genome Sequencing and Assembly of Anaerobacter polyendosporus strain CT4.</title>
        <authorList>
            <person name="Tachaapaikoon C."/>
            <person name="Sutheeworapong S."/>
            <person name="Jenjaroenpun P."/>
            <person name="Wongsurawat T."/>
            <person name="Nookeaw I."/>
            <person name="Cheawchanlertfa P."/>
            <person name="Kosugi A."/>
            <person name="Cheevadhanarak S."/>
            <person name="Ratanakhanokchai K."/>
        </authorList>
    </citation>
    <scope>NUCLEOTIDE SEQUENCE [LARGE SCALE GENOMIC DNA]</scope>
    <source>
        <strain evidence="1 2">CT4</strain>
    </source>
</reference>
<accession>A0A3R5VBY0</accession>
<dbReference type="SUPFAM" id="SSF46785">
    <property type="entry name" value="Winged helix' DNA-binding domain"/>
    <property type="match status" value="1"/>
</dbReference>
<protein>
    <submittedName>
        <fullName evidence="1">Helix-turn-helix domain-containing protein</fullName>
    </submittedName>
</protein>
<dbReference type="Proteomes" id="UP000286268">
    <property type="component" value="Chromosome"/>
</dbReference>
<evidence type="ECO:0000313" key="1">
    <source>
        <dbReference type="EMBL" id="QAA34908.1"/>
    </source>
</evidence>
<dbReference type="EMBL" id="CP025746">
    <property type="protein sequence ID" value="QAA34908.1"/>
    <property type="molecule type" value="Genomic_DNA"/>
</dbReference>
<dbReference type="InterPro" id="IPR036388">
    <property type="entry name" value="WH-like_DNA-bd_sf"/>
</dbReference>
<dbReference type="InterPro" id="IPR036390">
    <property type="entry name" value="WH_DNA-bd_sf"/>
</dbReference>
<dbReference type="Gene3D" id="1.10.10.10">
    <property type="entry name" value="Winged helix-like DNA-binding domain superfamily/Winged helix DNA-binding domain"/>
    <property type="match status" value="1"/>
</dbReference>
<sequence length="205" mass="23566">MKKGEMLDKVYKSNLPSRAKQIMFYFINRANAEGTCFPSVKTIASDCGVSERTIQRNMNILVEEGFIIKEERYRDNGGQSSNLYKLQIDFENNDIKANANENKLDEEKLKDIEVKEEISNIENIEVVNFEDYEEEKDVIENETKKEKTYIVDVSMGVPSNKANLVNKYNCHPSIFYEIGKKRKPITIMSALSSLCHGESDNLYPP</sequence>
<dbReference type="Pfam" id="PF13730">
    <property type="entry name" value="HTH_36"/>
    <property type="match status" value="1"/>
</dbReference>
<dbReference type="OrthoDB" id="9799748at2"/>
<dbReference type="KEGG" id="cmah:C1I91_26530"/>
<dbReference type="RefSeq" id="WP_128215618.1">
    <property type="nucleotide sequence ID" value="NZ_CP025746.1"/>
</dbReference>
<proteinExistence type="predicted"/>